<dbReference type="SMART" id="SM00028">
    <property type="entry name" value="TPR"/>
    <property type="match status" value="2"/>
</dbReference>
<evidence type="ECO:0000313" key="2">
    <source>
        <dbReference type="EMBL" id="CAD8475612.1"/>
    </source>
</evidence>
<keyword evidence="1" id="KW-0802">TPR repeat</keyword>
<dbReference type="Gene3D" id="1.25.40.10">
    <property type="entry name" value="Tetratricopeptide repeat domain"/>
    <property type="match status" value="1"/>
</dbReference>
<dbReference type="PANTHER" id="PTHR10098">
    <property type="entry name" value="RAPSYN-RELATED"/>
    <property type="match status" value="1"/>
</dbReference>
<evidence type="ECO:0000256" key="1">
    <source>
        <dbReference type="PROSITE-ProRule" id="PRU00339"/>
    </source>
</evidence>
<sequence>MGCLGNVLFTLGQESDASQHFRMQLQLAKEISEPLMECKAYHGLSKVYLQQGCYDTCLDMEKKFLKSCMSIGDEEGVGVAYHYMGMAHGARGEYKQAIDFFNRRLRIVQSRRDLEGEAECYANMACAYALDGDTEMSAKMSQQSKSLIVSNVCNPLLASNHSLGVRQSSHTGKPCSCLLCVCARGQIDMPAGSEKAKAMARHR</sequence>
<protein>
    <recommendedName>
        <fullName evidence="3">MalT-like TPR region domain-containing protein</fullName>
    </recommendedName>
</protein>
<accession>A0A7S0HAM7</accession>
<dbReference type="InterPro" id="IPR011990">
    <property type="entry name" value="TPR-like_helical_dom_sf"/>
</dbReference>
<feature type="repeat" description="TPR" evidence="1">
    <location>
        <begin position="78"/>
        <end position="111"/>
    </location>
</feature>
<proteinExistence type="predicted"/>
<organism evidence="2">
    <name type="scientific">Hanusia phi</name>
    <dbReference type="NCBI Taxonomy" id="3032"/>
    <lineage>
        <taxon>Eukaryota</taxon>
        <taxon>Cryptophyceae</taxon>
        <taxon>Pyrenomonadales</taxon>
        <taxon>Geminigeraceae</taxon>
        <taxon>Hanusia</taxon>
    </lineage>
</organism>
<dbReference type="AlphaFoldDB" id="A0A7S0HAM7"/>
<dbReference type="PROSITE" id="PS50005">
    <property type="entry name" value="TPR"/>
    <property type="match status" value="1"/>
</dbReference>
<name>A0A7S0HAM7_9CRYP</name>
<gene>
    <name evidence="2" type="ORF">HPHI1048_LOCUS5877</name>
</gene>
<dbReference type="PANTHER" id="PTHR10098:SF108">
    <property type="entry name" value="TETRATRICOPEPTIDE REPEAT PROTEIN 28"/>
    <property type="match status" value="1"/>
</dbReference>
<dbReference type="InterPro" id="IPR019734">
    <property type="entry name" value="TPR_rpt"/>
</dbReference>
<dbReference type="EMBL" id="HBEO01008449">
    <property type="protein sequence ID" value="CAD8475612.1"/>
    <property type="molecule type" value="Transcribed_RNA"/>
</dbReference>
<reference evidence="2" key="1">
    <citation type="submission" date="2021-01" db="EMBL/GenBank/DDBJ databases">
        <authorList>
            <person name="Corre E."/>
            <person name="Pelletier E."/>
            <person name="Niang G."/>
            <person name="Scheremetjew M."/>
            <person name="Finn R."/>
            <person name="Kale V."/>
            <person name="Holt S."/>
            <person name="Cochrane G."/>
            <person name="Meng A."/>
            <person name="Brown T."/>
            <person name="Cohen L."/>
        </authorList>
    </citation>
    <scope>NUCLEOTIDE SEQUENCE</scope>
    <source>
        <strain evidence="2">CCMP325</strain>
    </source>
</reference>
<evidence type="ECO:0008006" key="3">
    <source>
        <dbReference type="Google" id="ProtNLM"/>
    </source>
</evidence>
<dbReference type="SUPFAM" id="SSF48452">
    <property type="entry name" value="TPR-like"/>
    <property type="match status" value="1"/>
</dbReference>
<dbReference type="Pfam" id="PF13424">
    <property type="entry name" value="TPR_12"/>
    <property type="match status" value="1"/>
</dbReference>